<dbReference type="RefSeq" id="WP_020584245.1">
    <property type="nucleotide sequence ID" value="NZ_JOJP01000001.1"/>
</dbReference>
<feature type="transmembrane region" description="Helical" evidence="1">
    <location>
        <begin position="60"/>
        <end position="82"/>
    </location>
</feature>
<evidence type="ECO:0000313" key="2">
    <source>
        <dbReference type="EMBL" id="KEI70027.1"/>
    </source>
</evidence>
<feature type="transmembrane region" description="Helical" evidence="1">
    <location>
        <begin position="16"/>
        <end position="40"/>
    </location>
</feature>
<feature type="transmembrane region" description="Helical" evidence="1">
    <location>
        <begin position="151"/>
        <end position="172"/>
    </location>
</feature>
<dbReference type="Proteomes" id="UP000027997">
    <property type="component" value="Unassembled WGS sequence"/>
</dbReference>
<dbReference type="AlphaFoldDB" id="A0A081K7A1"/>
<keyword evidence="1" id="KW-0472">Membrane</keyword>
<sequence>MRGLAELAMRGPKQAMILAIVFACIPMLFWVSAAIISLVVLRRGAAAGLKLLVWAALPGIAWAAMGQFSTIIGLTTTVTLALVLRQTVSWQKTLLALLPAGALIALVLAQLAPQQITLISELVMTFIRDYVQQAGQSTDDLVAGLRPLVEYGVIGVVAWFNLVSCILGLVLARSWQSHLYNPGGFREEFHRIRLPLTVAMGLLAFTLVGATIAPFLLVVVPAATLPLLVAGLAMIHGLVGMRQLGSFWLVGFYILLIFVTQLAYPVIVLTACLDSLFDFRARAANRLHQG</sequence>
<keyword evidence="1" id="KW-0812">Transmembrane</keyword>
<feature type="transmembrane region" description="Helical" evidence="1">
    <location>
        <begin position="247"/>
        <end position="267"/>
    </location>
</feature>
<feature type="transmembrane region" description="Helical" evidence="1">
    <location>
        <begin position="192"/>
        <end position="209"/>
    </location>
</feature>
<dbReference type="eggNOG" id="ENOG50329TX">
    <property type="taxonomic scope" value="Bacteria"/>
</dbReference>
<evidence type="ECO:0000256" key="1">
    <source>
        <dbReference type="SAM" id="Phobius"/>
    </source>
</evidence>
<feature type="transmembrane region" description="Helical" evidence="1">
    <location>
        <begin position="94"/>
        <end position="112"/>
    </location>
</feature>
<dbReference type="STRING" id="305900.GV64_04035"/>
<reference evidence="2 3" key="1">
    <citation type="submission" date="2014-06" db="EMBL/GenBank/DDBJ databases">
        <title>Whole Genome Sequences of Three Symbiotic Endozoicomonas Bacteria.</title>
        <authorList>
            <person name="Neave M.J."/>
            <person name="Apprill A."/>
            <person name="Voolstra C.R."/>
        </authorList>
    </citation>
    <scope>NUCLEOTIDE SEQUENCE [LARGE SCALE GENOMIC DNA]</scope>
    <source>
        <strain evidence="2 3">DSM 22380</strain>
    </source>
</reference>
<accession>A0A081K7A1</accession>
<keyword evidence="3" id="KW-1185">Reference proteome</keyword>
<gene>
    <name evidence="2" type="ORF">GV64_04035</name>
</gene>
<evidence type="ECO:0008006" key="4">
    <source>
        <dbReference type="Google" id="ProtNLM"/>
    </source>
</evidence>
<evidence type="ECO:0000313" key="3">
    <source>
        <dbReference type="Proteomes" id="UP000027997"/>
    </source>
</evidence>
<feature type="transmembrane region" description="Helical" evidence="1">
    <location>
        <begin position="215"/>
        <end position="235"/>
    </location>
</feature>
<name>A0A081K7A1_9GAMM</name>
<proteinExistence type="predicted"/>
<dbReference type="PROSITE" id="PS51257">
    <property type="entry name" value="PROKAR_LIPOPROTEIN"/>
    <property type="match status" value="1"/>
</dbReference>
<dbReference type="EMBL" id="JOJP01000001">
    <property type="protein sequence ID" value="KEI70027.1"/>
    <property type="molecule type" value="Genomic_DNA"/>
</dbReference>
<comment type="caution">
    <text evidence="2">The sequence shown here is derived from an EMBL/GenBank/DDBJ whole genome shotgun (WGS) entry which is preliminary data.</text>
</comment>
<organism evidence="2 3">
    <name type="scientific">Endozoicomonas elysicola</name>
    <dbReference type="NCBI Taxonomy" id="305900"/>
    <lineage>
        <taxon>Bacteria</taxon>
        <taxon>Pseudomonadati</taxon>
        <taxon>Pseudomonadota</taxon>
        <taxon>Gammaproteobacteria</taxon>
        <taxon>Oceanospirillales</taxon>
        <taxon>Endozoicomonadaceae</taxon>
        <taxon>Endozoicomonas</taxon>
    </lineage>
</organism>
<protein>
    <recommendedName>
        <fullName evidence="4">DUF2232 domain-containing protein</fullName>
    </recommendedName>
</protein>
<keyword evidence="1" id="KW-1133">Transmembrane helix</keyword>